<feature type="chain" id="PRO_5045728252" description="alpha-L-rhamnosidase" evidence="4">
    <location>
        <begin position="23"/>
        <end position="939"/>
    </location>
</feature>
<dbReference type="InterPro" id="IPR013737">
    <property type="entry name" value="Bac_rhamnosid_N"/>
</dbReference>
<keyword evidence="3 9" id="KW-0378">Hydrolase</keyword>
<dbReference type="Gene3D" id="1.50.10.10">
    <property type="match status" value="1"/>
</dbReference>
<accession>A0ABU8NIQ0</accession>
<dbReference type="EMBL" id="JBBEUB010000001">
    <property type="protein sequence ID" value="MEJ2902134.1"/>
    <property type="molecule type" value="Genomic_DNA"/>
</dbReference>
<feature type="domain" description="Alpha-L-rhamnosidase concanavalin-like" evidence="5">
    <location>
        <begin position="371"/>
        <end position="461"/>
    </location>
</feature>
<name>A0ABU8NIQ0_9SPHI</name>
<dbReference type="Gene3D" id="2.60.40.10">
    <property type="entry name" value="Immunoglobulins"/>
    <property type="match status" value="1"/>
</dbReference>
<keyword evidence="4" id="KW-0732">Signal</keyword>
<organism evidence="9 10">
    <name type="scientific">Pedobacter panaciterrae</name>
    <dbReference type="NCBI Taxonomy" id="363849"/>
    <lineage>
        <taxon>Bacteria</taxon>
        <taxon>Pseudomonadati</taxon>
        <taxon>Bacteroidota</taxon>
        <taxon>Sphingobacteriia</taxon>
        <taxon>Sphingobacteriales</taxon>
        <taxon>Sphingobacteriaceae</taxon>
        <taxon>Pedobacter</taxon>
    </lineage>
</organism>
<evidence type="ECO:0000256" key="3">
    <source>
        <dbReference type="ARBA" id="ARBA00022801"/>
    </source>
</evidence>
<dbReference type="InterPro" id="IPR012341">
    <property type="entry name" value="6hp_glycosidase-like_sf"/>
</dbReference>
<dbReference type="PANTHER" id="PTHR33307:SF6">
    <property type="entry name" value="ALPHA-RHAMNOSIDASE (EUROFUNG)-RELATED"/>
    <property type="match status" value="1"/>
</dbReference>
<evidence type="ECO:0000313" key="9">
    <source>
        <dbReference type="EMBL" id="MEJ2902134.1"/>
    </source>
</evidence>
<evidence type="ECO:0000313" key="10">
    <source>
        <dbReference type="Proteomes" id="UP001378956"/>
    </source>
</evidence>
<dbReference type="Proteomes" id="UP001378956">
    <property type="component" value="Unassembled WGS sequence"/>
</dbReference>
<dbReference type="PIRSF" id="PIRSF010631">
    <property type="entry name" value="A-rhamnsds"/>
    <property type="match status" value="1"/>
</dbReference>
<dbReference type="Pfam" id="PF25788">
    <property type="entry name" value="Ig_Rha78A_N"/>
    <property type="match status" value="1"/>
</dbReference>
<dbReference type="InterPro" id="IPR013783">
    <property type="entry name" value="Ig-like_fold"/>
</dbReference>
<feature type="domain" description="Bacterial alpha-L-rhamnosidase N-terminal" evidence="6">
    <location>
        <begin position="186"/>
        <end position="359"/>
    </location>
</feature>
<dbReference type="Gene3D" id="2.60.120.260">
    <property type="entry name" value="Galactose-binding domain-like"/>
    <property type="match status" value="2"/>
</dbReference>
<dbReference type="SUPFAM" id="SSF49785">
    <property type="entry name" value="Galactose-binding domain-like"/>
    <property type="match status" value="1"/>
</dbReference>
<dbReference type="RefSeq" id="WP_337715890.1">
    <property type="nucleotide sequence ID" value="NZ_JBBEUB010000001.1"/>
</dbReference>
<comment type="catalytic activity">
    <reaction evidence="1">
        <text>Hydrolysis of terminal non-reducing alpha-L-rhamnose residues in alpha-L-rhamnosides.</text>
        <dbReference type="EC" id="3.2.1.40"/>
    </reaction>
</comment>
<dbReference type="PANTHER" id="PTHR33307">
    <property type="entry name" value="ALPHA-RHAMNOSIDASE (EUROFUNG)"/>
    <property type="match status" value="1"/>
</dbReference>
<dbReference type="Pfam" id="PF08531">
    <property type="entry name" value="Bac_rhamnosid_N"/>
    <property type="match status" value="1"/>
</dbReference>
<reference evidence="9 10" key="1">
    <citation type="submission" date="2024-03" db="EMBL/GenBank/DDBJ databases">
        <title>Sequence of Lycoming College Course Isolates.</title>
        <authorList>
            <person name="Plotts O."/>
            <person name="Newman J."/>
        </authorList>
    </citation>
    <scope>NUCLEOTIDE SEQUENCE [LARGE SCALE GENOMIC DNA]</scope>
    <source>
        <strain evidence="9 10">CJB-3</strain>
    </source>
</reference>
<evidence type="ECO:0000259" key="5">
    <source>
        <dbReference type="Pfam" id="PF05592"/>
    </source>
</evidence>
<feature type="domain" description="Alpha-L-rhamnosidase six-hairpin glycosidase" evidence="7">
    <location>
        <begin position="467"/>
        <end position="826"/>
    </location>
</feature>
<dbReference type="SUPFAM" id="SSF48208">
    <property type="entry name" value="Six-hairpin glycosidases"/>
    <property type="match status" value="1"/>
</dbReference>
<dbReference type="InterPro" id="IPR008902">
    <property type="entry name" value="Rhamnosid_concanavalin"/>
</dbReference>
<dbReference type="EC" id="3.2.1.40" evidence="2"/>
<dbReference type="GO" id="GO:0016787">
    <property type="term" value="F:hydrolase activity"/>
    <property type="evidence" value="ECO:0007669"/>
    <property type="project" value="UniProtKB-KW"/>
</dbReference>
<gene>
    <name evidence="9" type="ORF">WAE58_06850</name>
</gene>
<dbReference type="InterPro" id="IPR035396">
    <property type="entry name" value="Bac_rhamnosid6H"/>
</dbReference>
<proteinExistence type="predicted"/>
<dbReference type="InterPro" id="IPR008928">
    <property type="entry name" value="6-hairpin_glycosidase_sf"/>
</dbReference>
<evidence type="ECO:0000256" key="2">
    <source>
        <dbReference type="ARBA" id="ARBA00012652"/>
    </source>
</evidence>
<evidence type="ECO:0000259" key="7">
    <source>
        <dbReference type="Pfam" id="PF17389"/>
    </source>
</evidence>
<protein>
    <recommendedName>
        <fullName evidence="2">alpha-L-rhamnosidase</fullName>
        <ecNumber evidence="2">3.2.1.40</ecNumber>
    </recommendedName>
</protein>
<evidence type="ECO:0000259" key="6">
    <source>
        <dbReference type="Pfam" id="PF08531"/>
    </source>
</evidence>
<evidence type="ECO:0000256" key="1">
    <source>
        <dbReference type="ARBA" id="ARBA00001445"/>
    </source>
</evidence>
<dbReference type="Pfam" id="PF17389">
    <property type="entry name" value="Bac_rhamnosid6H"/>
    <property type="match status" value="1"/>
</dbReference>
<evidence type="ECO:0000259" key="8">
    <source>
        <dbReference type="Pfam" id="PF17390"/>
    </source>
</evidence>
<feature type="domain" description="Alpha-L-rhamnosidase C-terminal" evidence="8">
    <location>
        <begin position="832"/>
        <end position="911"/>
    </location>
</feature>
<dbReference type="Pfam" id="PF05592">
    <property type="entry name" value="Bac_rhamnosid"/>
    <property type="match status" value="1"/>
</dbReference>
<sequence>MRRTKNIFIALLFLCLSGTAFAAKITDVTSSVVPGNTRCEYLINPKGLDELQPRLSWTLTATDTAAFGQKQTAYRILVASTEGGLKLNKGDIWDSGWVSSSQMQQITYKGRPFVSDKNYFWKVSVKDEKGKISPWSKAAQWTTGLLKPTDWKAKWIGTDQIFDPAQQDCNISDPWLRKTFTLKTKPGKANIFVASVGFHEIYVNGKKIGNDVMAPSVTDHMKRARYVAYDIAPELKAGKNVITIWLGTSWSIFGPYIVKDRPNTPIVIAQAAIYANKNTTPLSKPELVISTDESWKTHKSPNKLLGVWDSNRMGGEIWDANKEVANWNTTACDETTWDKAITYQPKLVLSAQKIEPNRVFDEIKPIGIVERNDGTYRVDMGVNFAGWTEIKVKGKQGDTVKFLFSEREQSDITFSNHSAFVIGKTGQGTFHNRFNYSSGRWVTIKGLKSKPSLNDIRGWMVRTNYKEATTFECSDPLQNWTYNTIKWTFQNLSIGGYIVDCPQRERLGYGGDAHATCETGMFNYHMAAFYTKWMEDWRDVQGTESLVGNMYDENFARKSIMSGRIMNNGVLPHTAPTYMGGGGPAWGGIVVSLPWFIYQHEGDKRVLDKNFEMIKGWLSFLDLNTKDDMLVRFGGSWDFLGDWLWPGATAEGMNNNKPQTVFLNNCYRIFNLRTAAKIARVLHKDKEAQQWEKQADVSSAAIHAKFYNADDHSYSDKSMSNLAAALLGEVMPQDLKPLIMKRLENEILVVHKGHINVGITGGAMLFKVLRDAGRDDLIYAMTSQTDYPSWGYMKANGATTIWEMWEKDLPGHSLLHSSYLYPGAWYIDGVAGIKRDPQAPGFQRFIVRPPLLTATQMEWAKANIESPAGLIKTAWKRTGNQLTMNINVPPNCTAILQLQENETKNVTDKSNHIKDLGLKDGFRSFELTSGNHIIKTEKI</sequence>
<comment type="caution">
    <text evidence="9">The sequence shown here is derived from an EMBL/GenBank/DDBJ whole genome shotgun (WGS) entry which is preliminary data.</text>
</comment>
<keyword evidence="10" id="KW-1185">Reference proteome</keyword>
<dbReference type="Gene3D" id="2.60.420.10">
    <property type="entry name" value="Maltose phosphorylase, domain 3"/>
    <property type="match status" value="1"/>
</dbReference>
<dbReference type="InterPro" id="IPR008979">
    <property type="entry name" value="Galactose-bd-like_sf"/>
</dbReference>
<dbReference type="Pfam" id="PF17390">
    <property type="entry name" value="Bac_rhamnosid_C"/>
    <property type="match status" value="1"/>
</dbReference>
<dbReference type="InterPro" id="IPR016007">
    <property type="entry name" value="Alpha_rhamnosid"/>
</dbReference>
<dbReference type="InterPro" id="IPR035398">
    <property type="entry name" value="Bac_rhamnosid_C"/>
</dbReference>
<evidence type="ECO:0000256" key="4">
    <source>
        <dbReference type="SAM" id="SignalP"/>
    </source>
</evidence>
<feature type="signal peptide" evidence="4">
    <location>
        <begin position="1"/>
        <end position="22"/>
    </location>
</feature>